<protein>
    <submittedName>
        <fullName evidence="1">OrNV gp094-like protein</fullName>
    </submittedName>
</protein>
<sequence length="103" mass="12062">MPCDCERFSDQERIKCIVKEFDILMTIRGRPLNKKQKGQLLETDRLANLQLFSCNVSSITEELVESQILYTFLQKYIKLHPRLPYDCPDIGNLKVKTSFFEST</sequence>
<keyword evidence="2" id="KW-1185">Reference proteome</keyword>
<dbReference type="GeneID" id="41701445"/>
<reference evidence="1" key="1">
    <citation type="journal article" date="2021" name="Virus">
        <title>The discovery, distribution and diversity of DNA viruses associated with Drosophila melanogaster in Europe.</title>
        <authorList>
            <person name="Wallace M.A."/>
            <person name="Coffman K.A."/>
            <person name="Gilbert C."/>
            <person name="Ravindran S."/>
            <person name="Albery G.F."/>
            <person name="Abbott J."/>
            <person name="Argyridou E."/>
            <person name="Bellosta P."/>
            <person name="Betancourt A.J."/>
            <person name="Colinet H."/>
            <person name="Eric K."/>
            <person name="Glaser-Schmitt A."/>
            <person name="Grath S."/>
            <person name="Jelic M."/>
            <person name="Kankare M."/>
            <person name="Kozeretska I."/>
            <person name="Loeschcke V."/>
            <person name="Montchamp-Moreau C."/>
            <person name="Ometto L."/>
            <person name="Onder B.S."/>
            <person name="Orengo D.J."/>
            <person name="Parsch J."/>
            <person name="Pascual M."/>
            <person name="Patenkovic A."/>
            <person name="Puerma E."/>
            <person name="Ritchie M.G."/>
            <person name="Rota-Stabelli O."/>
            <person name="Schou M.F."/>
            <person name="Serga S.V."/>
            <person name="Stamenkovic-Radak M."/>
            <person name="Tanaskovic M."/>
            <person name="Veselinovic M.S."/>
            <person name="Vieira J."/>
            <person name="Vieira C.P."/>
            <person name="Kapun M."/>
            <person name="Flatt T."/>
            <person name="Gonzalez J."/>
            <person name="Staubach F."/>
            <person name="Obbard D.J."/>
        </authorList>
    </citation>
    <scope>NUCLEOTIDE SEQUENCE</scope>
    <source>
        <strain evidence="1">DrosEU28 Tomelloso 2015</strain>
    </source>
</reference>
<evidence type="ECO:0000313" key="2">
    <source>
        <dbReference type="Proteomes" id="UP000289333"/>
    </source>
</evidence>
<accession>A0A2H4T2W0</accession>
<name>A0A2H4T2W0_9VIRU</name>
<dbReference type="EMBL" id="KY457233">
    <property type="protein sequence ID" value="ATY70263.1"/>
    <property type="molecule type" value="Genomic_DNA"/>
</dbReference>
<dbReference type="KEGG" id="vg:41701445"/>
<evidence type="ECO:0000313" key="1">
    <source>
        <dbReference type="EMBL" id="ATY70263.1"/>
    </source>
</evidence>
<dbReference type="Proteomes" id="UP000289333">
    <property type="component" value="Segment"/>
</dbReference>
<organism evidence="1">
    <name type="scientific">Tomelloso virus</name>
    <dbReference type="NCBI Taxonomy" id="2053981"/>
    <lineage>
        <taxon>Viruses</taxon>
        <taxon>Viruses incertae sedis</taxon>
        <taxon>Naldaviricetes</taxon>
        <taxon>Lefavirales</taxon>
        <taxon>Nudiviridae</taxon>
        <taxon>Alphanudivirus</taxon>
        <taxon>Alphanudivirus alterdromelanogasteris</taxon>
    </lineage>
</organism>
<proteinExistence type="predicted"/>
<dbReference type="RefSeq" id="YP_009553438.1">
    <property type="nucleotide sequence ID" value="NC_040789.1"/>
</dbReference>
<dbReference type="OrthoDB" id="24435at10239"/>